<dbReference type="Proteomes" id="UP001153709">
    <property type="component" value="Chromosome 1"/>
</dbReference>
<dbReference type="AlphaFoldDB" id="A0A9N9SSA0"/>
<name>A0A9N9SSA0_DIABA</name>
<proteinExistence type="predicted"/>
<feature type="region of interest" description="Disordered" evidence="1">
    <location>
        <begin position="51"/>
        <end position="73"/>
    </location>
</feature>
<protein>
    <submittedName>
        <fullName evidence="2">Uncharacterized protein</fullName>
    </submittedName>
</protein>
<sequence>MQERKENNKEKKIKVILEDVSDNEQNDTVAEEKQGTGMLEKLVMMMKTQQEENRTMMKAHQNDIREENIKMIS</sequence>
<accession>A0A9N9SSA0</accession>
<evidence type="ECO:0000256" key="1">
    <source>
        <dbReference type="SAM" id="MobiDB-lite"/>
    </source>
</evidence>
<organism evidence="2 3">
    <name type="scientific">Diabrotica balteata</name>
    <name type="common">Banded cucumber beetle</name>
    <dbReference type="NCBI Taxonomy" id="107213"/>
    <lineage>
        <taxon>Eukaryota</taxon>
        <taxon>Metazoa</taxon>
        <taxon>Ecdysozoa</taxon>
        <taxon>Arthropoda</taxon>
        <taxon>Hexapoda</taxon>
        <taxon>Insecta</taxon>
        <taxon>Pterygota</taxon>
        <taxon>Neoptera</taxon>
        <taxon>Endopterygota</taxon>
        <taxon>Coleoptera</taxon>
        <taxon>Polyphaga</taxon>
        <taxon>Cucujiformia</taxon>
        <taxon>Chrysomeloidea</taxon>
        <taxon>Chrysomelidae</taxon>
        <taxon>Galerucinae</taxon>
        <taxon>Diabroticina</taxon>
        <taxon>Diabroticites</taxon>
        <taxon>Diabrotica</taxon>
    </lineage>
</organism>
<keyword evidence="3" id="KW-1185">Reference proteome</keyword>
<evidence type="ECO:0000313" key="3">
    <source>
        <dbReference type="Proteomes" id="UP001153709"/>
    </source>
</evidence>
<evidence type="ECO:0000313" key="2">
    <source>
        <dbReference type="EMBL" id="CAG9827325.1"/>
    </source>
</evidence>
<reference evidence="2" key="1">
    <citation type="submission" date="2022-01" db="EMBL/GenBank/DDBJ databases">
        <authorList>
            <person name="King R."/>
        </authorList>
    </citation>
    <scope>NUCLEOTIDE SEQUENCE</scope>
</reference>
<dbReference type="EMBL" id="OU898276">
    <property type="protein sequence ID" value="CAG9827325.1"/>
    <property type="molecule type" value="Genomic_DNA"/>
</dbReference>
<gene>
    <name evidence="2" type="ORF">DIABBA_LOCUS1328</name>
</gene>